<dbReference type="Pfam" id="PF13715">
    <property type="entry name" value="CarbopepD_reg_2"/>
    <property type="match status" value="1"/>
</dbReference>
<comment type="subcellular location">
    <subcellularLocation>
        <location evidence="1 7">Cell outer membrane</location>
        <topology evidence="1 7">Multi-pass membrane protein</topology>
    </subcellularLocation>
</comment>
<evidence type="ECO:0000313" key="9">
    <source>
        <dbReference type="EMBL" id="RGV30069.1"/>
    </source>
</evidence>
<protein>
    <submittedName>
        <fullName evidence="9">SusC/RagA family TonB-linked outer membrane protein</fullName>
    </submittedName>
</protein>
<proteinExistence type="inferred from homology"/>
<dbReference type="InterPro" id="IPR023997">
    <property type="entry name" value="TonB-dep_OMP_SusC/RagA_CS"/>
</dbReference>
<dbReference type="Gene3D" id="2.170.130.10">
    <property type="entry name" value="TonB-dependent receptor, plug domain"/>
    <property type="match status" value="1"/>
</dbReference>
<sequence>MKKKRISEFLQRLSVGRKVLYPMRLTVILTIFLSMNVFGDVVSQTVSLKLENATLREAFKILKKQTGVYFIFNEEELATDVRLNMKVDNLSLENTVRQILQGLPYDFECLENMVVIKPAKDIPQRNEEKVKILKGRVTDAEGNPLPGVSVIMEGAARGCATNIEGEYMLVIENRPGIKLIYSFVGMTQESRTWKGEERIDVKMHETNVNMDEVVVTGYQVLSRRESASAVSTVKTEDIYMAGAPSIDQMLQGQIPGLMVMNTSGEPSATPKIRIRGTSTINGNKAPVWVVDGVILEQNVPITASELNSEDAEYLVGNAISGISPQDIESITVLKDASATAIYGVKAANGVIVLTTKKGTVGRPKVSYHGEVLVNQRPSYRNFDRMNSAERMQLSKDIFEEGLAYSSSAVSNLTPDDSYEGLLNELINRRMSKEEFGVRAMEMAERNTDWFDVLFRNAVTHSHNVSVQGGDEKAKYYVSVGHNNNQGGAKGSLSERFTSLAKVDVRLNDWVRFMTKIDFSTTKNEGYSTVSPFSYAYNTSRTVKPYEEDGSYHYINKSQYKYNVLKELDETGKENKSNDFNALLDMNVKLWDGLSYQGTFSYHNSTSNSRDWKTEESYFIAGIRGYNYRQYDENTDDYWKSQLPYGGILTQGHTQKTGYTVRNGLSYIKLFGVHDVNVIVGSELRGTKYTGVNVTGYGWTPTFGERFMPVYTDRFLSGYARNTPTNTNNISRVASFYGSATYTYDNRYVANFNIRSDGANKFGSNPKYRWLPTWSVAAKWMLTQEHFLEHFADKGHFVAFRGSYGIQGNIHDDATPNLILSVGNRHDVSNLEQSTIYRLPNPDLRWEKTASWNAAVDFSFWNGRLSGSFDVYKKYTKDLIMDKAVASSNGRSVLYMNSGKMNNQGFEGNLSVQIIRNKTWNWNFNVNFGRNTSEVTLANDDIYSEQEVLDKMLAGNLAVAGEKLGTMYSFRYGGLSAENGYPLFYGKEGELWYHGEPTLMELVKSGSIFPDLSGGFDTQLTFKRRLSLSLGFSYNLGGVSRLPQIYADKKRILSPLENVSDNWNNRWRKPGDEQHTDVPTLFNYNVASGLKTNRSENFRNGYEYGTYLYDLSDLRVEKSSFLRLRMVGLSYLIPEKILGKVGISSMQLRFQASNLHVWAKKAWKGLDPETPSANIPILPSYSLGINVTF</sequence>
<evidence type="ECO:0000313" key="10">
    <source>
        <dbReference type="Proteomes" id="UP000283426"/>
    </source>
</evidence>
<keyword evidence="2 7" id="KW-0813">Transport</keyword>
<accession>A0A412WSF0</accession>
<dbReference type="Proteomes" id="UP000283426">
    <property type="component" value="Unassembled WGS sequence"/>
</dbReference>
<reference evidence="9 10" key="1">
    <citation type="submission" date="2018-08" db="EMBL/GenBank/DDBJ databases">
        <title>A genome reference for cultivated species of the human gut microbiota.</title>
        <authorList>
            <person name="Zou Y."/>
            <person name="Xue W."/>
            <person name="Luo G."/>
        </authorList>
    </citation>
    <scope>NUCLEOTIDE SEQUENCE [LARGE SCALE GENOMIC DNA]</scope>
    <source>
        <strain evidence="9 10">AF14-6AC</strain>
    </source>
</reference>
<dbReference type="EMBL" id="QRYW01000004">
    <property type="protein sequence ID" value="RGV30069.1"/>
    <property type="molecule type" value="Genomic_DNA"/>
</dbReference>
<evidence type="ECO:0000256" key="1">
    <source>
        <dbReference type="ARBA" id="ARBA00004571"/>
    </source>
</evidence>
<comment type="caution">
    <text evidence="9">The sequence shown here is derived from an EMBL/GenBank/DDBJ whole genome shotgun (WGS) entry which is preliminary data.</text>
</comment>
<dbReference type="RefSeq" id="WP_118107258.1">
    <property type="nucleotide sequence ID" value="NZ_QRPC01000027.1"/>
</dbReference>
<keyword evidence="6 7" id="KW-0998">Cell outer membrane</keyword>
<keyword evidence="4 7" id="KW-0812">Transmembrane</keyword>
<organism evidence="9 10">
    <name type="scientific">Odoribacter splanchnicus</name>
    <dbReference type="NCBI Taxonomy" id="28118"/>
    <lineage>
        <taxon>Bacteria</taxon>
        <taxon>Pseudomonadati</taxon>
        <taxon>Bacteroidota</taxon>
        <taxon>Bacteroidia</taxon>
        <taxon>Bacteroidales</taxon>
        <taxon>Odoribacteraceae</taxon>
        <taxon>Odoribacter</taxon>
    </lineage>
</organism>
<dbReference type="InterPro" id="IPR008969">
    <property type="entry name" value="CarboxyPept-like_regulatory"/>
</dbReference>
<evidence type="ECO:0000256" key="4">
    <source>
        <dbReference type="ARBA" id="ARBA00022692"/>
    </source>
</evidence>
<dbReference type="InterPro" id="IPR037066">
    <property type="entry name" value="Plug_dom_sf"/>
</dbReference>
<dbReference type="InterPro" id="IPR036942">
    <property type="entry name" value="Beta-barrel_TonB_sf"/>
</dbReference>
<dbReference type="InterPro" id="IPR012910">
    <property type="entry name" value="Plug_dom"/>
</dbReference>
<evidence type="ECO:0000256" key="3">
    <source>
        <dbReference type="ARBA" id="ARBA00022452"/>
    </source>
</evidence>
<evidence type="ECO:0000256" key="2">
    <source>
        <dbReference type="ARBA" id="ARBA00022448"/>
    </source>
</evidence>
<dbReference type="InterPro" id="IPR039426">
    <property type="entry name" value="TonB-dep_rcpt-like"/>
</dbReference>
<dbReference type="NCBIfam" id="TIGR04057">
    <property type="entry name" value="SusC_RagA_signa"/>
    <property type="match status" value="1"/>
</dbReference>
<dbReference type="SUPFAM" id="SSF56935">
    <property type="entry name" value="Porins"/>
    <property type="match status" value="1"/>
</dbReference>
<evidence type="ECO:0000256" key="7">
    <source>
        <dbReference type="PROSITE-ProRule" id="PRU01360"/>
    </source>
</evidence>
<dbReference type="Pfam" id="PF07715">
    <property type="entry name" value="Plug"/>
    <property type="match status" value="1"/>
</dbReference>
<keyword evidence="5 7" id="KW-0472">Membrane</keyword>
<evidence type="ECO:0000256" key="6">
    <source>
        <dbReference type="ARBA" id="ARBA00023237"/>
    </source>
</evidence>
<dbReference type="NCBIfam" id="TIGR04056">
    <property type="entry name" value="OMP_RagA_SusC"/>
    <property type="match status" value="1"/>
</dbReference>
<dbReference type="AlphaFoldDB" id="A0A412WSF0"/>
<name>A0A412WSF0_9BACT</name>
<dbReference type="GO" id="GO:0009279">
    <property type="term" value="C:cell outer membrane"/>
    <property type="evidence" value="ECO:0007669"/>
    <property type="project" value="UniProtKB-SubCell"/>
</dbReference>
<evidence type="ECO:0000256" key="5">
    <source>
        <dbReference type="ARBA" id="ARBA00023136"/>
    </source>
</evidence>
<gene>
    <name evidence="9" type="ORF">DWW24_02840</name>
</gene>
<dbReference type="SUPFAM" id="SSF49464">
    <property type="entry name" value="Carboxypeptidase regulatory domain-like"/>
    <property type="match status" value="1"/>
</dbReference>
<dbReference type="PROSITE" id="PS52016">
    <property type="entry name" value="TONB_DEPENDENT_REC_3"/>
    <property type="match status" value="1"/>
</dbReference>
<keyword evidence="3 7" id="KW-1134">Transmembrane beta strand</keyword>
<dbReference type="Gene3D" id="2.40.170.20">
    <property type="entry name" value="TonB-dependent receptor, beta-barrel domain"/>
    <property type="match status" value="1"/>
</dbReference>
<feature type="domain" description="TonB-dependent receptor plug" evidence="8">
    <location>
        <begin position="223"/>
        <end position="350"/>
    </location>
</feature>
<dbReference type="InterPro" id="IPR023996">
    <property type="entry name" value="TonB-dep_OMP_SusC/RagA"/>
</dbReference>
<evidence type="ECO:0000259" key="8">
    <source>
        <dbReference type="Pfam" id="PF07715"/>
    </source>
</evidence>
<comment type="similarity">
    <text evidence="7">Belongs to the TonB-dependent receptor family.</text>
</comment>